<gene>
    <name evidence="3" type="ORF">M430DRAFT_15512</name>
</gene>
<dbReference type="Proteomes" id="UP000241818">
    <property type="component" value="Unassembled WGS sequence"/>
</dbReference>
<reference evidence="3 4" key="1">
    <citation type="journal article" date="2018" name="New Phytol.">
        <title>Comparative genomics and transcriptomics depict ericoid mycorrhizal fungi as versatile saprotrophs and plant mutualists.</title>
        <authorList>
            <person name="Martino E."/>
            <person name="Morin E."/>
            <person name="Grelet G.A."/>
            <person name="Kuo A."/>
            <person name="Kohler A."/>
            <person name="Daghino S."/>
            <person name="Barry K.W."/>
            <person name="Cichocki N."/>
            <person name="Clum A."/>
            <person name="Dockter R.B."/>
            <person name="Hainaut M."/>
            <person name="Kuo R.C."/>
            <person name="LaButti K."/>
            <person name="Lindahl B.D."/>
            <person name="Lindquist E.A."/>
            <person name="Lipzen A."/>
            <person name="Khouja H.R."/>
            <person name="Magnuson J."/>
            <person name="Murat C."/>
            <person name="Ohm R.A."/>
            <person name="Singer S.W."/>
            <person name="Spatafora J.W."/>
            <person name="Wang M."/>
            <person name="Veneault-Fourrey C."/>
            <person name="Henrissat B."/>
            <person name="Grigoriev I.V."/>
            <person name="Martin F.M."/>
            <person name="Perotto S."/>
        </authorList>
    </citation>
    <scope>NUCLEOTIDE SEQUENCE [LARGE SCALE GENOMIC DNA]</scope>
    <source>
        <strain evidence="3 4">ATCC 22711</strain>
    </source>
</reference>
<evidence type="ECO:0000313" key="4">
    <source>
        <dbReference type="Proteomes" id="UP000241818"/>
    </source>
</evidence>
<dbReference type="InParanoid" id="A0A2T3BFX4"/>
<feature type="region of interest" description="Disordered" evidence="1">
    <location>
        <begin position="1"/>
        <end position="20"/>
    </location>
</feature>
<protein>
    <recommendedName>
        <fullName evidence="2">SRR1-like domain-containing protein</fullName>
    </recommendedName>
</protein>
<evidence type="ECO:0000259" key="2">
    <source>
        <dbReference type="Pfam" id="PF07985"/>
    </source>
</evidence>
<dbReference type="InterPro" id="IPR012942">
    <property type="entry name" value="SRR1-like"/>
</dbReference>
<evidence type="ECO:0000313" key="3">
    <source>
        <dbReference type="EMBL" id="PSS28291.1"/>
    </source>
</evidence>
<accession>A0A2T3BFX4</accession>
<dbReference type="PANTHER" id="PTHR42080">
    <property type="entry name" value="SRR1 DOMAIN-CONTAINING PROTEIN"/>
    <property type="match status" value="1"/>
</dbReference>
<evidence type="ECO:0000256" key="1">
    <source>
        <dbReference type="SAM" id="MobiDB-lite"/>
    </source>
</evidence>
<keyword evidence="4" id="KW-1185">Reference proteome</keyword>
<feature type="domain" description="SRR1-like" evidence="2">
    <location>
        <begin position="94"/>
        <end position="257"/>
    </location>
</feature>
<organism evidence="3 4">
    <name type="scientific">Amorphotheca resinae ATCC 22711</name>
    <dbReference type="NCBI Taxonomy" id="857342"/>
    <lineage>
        <taxon>Eukaryota</taxon>
        <taxon>Fungi</taxon>
        <taxon>Dikarya</taxon>
        <taxon>Ascomycota</taxon>
        <taxon>Pezizomycotina</taxon>
        <taxon>Leotiomycetes</taxon>
        <taxon>Helotiales</taxon>
        <taxon>Amorphothecaceae</taxon>
        <taxon>Amorphotheca</taxon>
    </lineage>
</organism>
<dbReference type="Pfam" id="PF07985">
    <property type="entry name" value="SRR1"/>
    <property type="match status" value="1"/>
</dbReference>
<name>A0A2T3BFX4_AMORE</name>
<dbReference type="OrthoDB" id="5318346at2759"/>
<proteinExistence type="predicted"/>
<dbReference type="EMBL" id="KZ679006">
    <property type="protein sequence ID" value="PSS28291.1"/>
    <property type="molecule type" value="Genomic_DNA"/>
</dbReference>
<dbReference type="PANTHER" id="PTHR42080:SF1">
    <property type="entry name" value="SRR1-LIKE DOMAIN-CONTAINING PROTEIN"/>
    <property type="match status" value="1"/>
</dbReference>
<dbReference type="RefSeq" id="XP_024725816.1">
    <property type="nucleotide sequence ID" value="XM_024863267.1"/>
</dbReference>
<dbReference type="GeneID" id="36571348"/>
<dbReference type="AlphaFoldDB" id="A0A2T3BFX4"/>
<sequence>MPHTNRKKNPQNANSKPRIVHTKRQQIEDGDGWTHVVDTPRRSALTKKEGRLHAGDFEKNGVSYINQTLEETRKDFEYYTKQWETMEACEALKDKLVEVEGRRKADNVVVLGLGSLQNARREGRRASYTQLAALRTAVATLGGNPGCIFQDPQFTDLDREFLTSLGYTVVEDPEAFGKITESSLVYAIHCYADVYKTVSDAPRPAILIGTDVANFGKFNLSETTDIVAKSLEEMVQDCDEIDFPQVRHDFSDTKIYWRKVSEAAKP</sequence>